<dbReference type="PANTHER" id="PTHR10772">
    <property type="entry name" value="10 KDA HEAT SHOCK PROTEIN"/>
    <property type="match status" value="1"/>
</dbReference>
<dbReference type="SUPFAM" id="SSF50129">
    <property type="entry name" value="GroES-like"/>
    <property type="match status" value="1"/>
</dbReference>
<dbReference type="InterPro" id="IPR011032">
    <property type="entry name" value="GroES-like_sf"/>
</dbReference>
<dbReference type="AlphaFoldDB" id="A0AAD5KHH2"/>
<dbReference type="FunFam" id="2.30.33.40:FF:000002">
    <property type="entry name" value="10 kDa chaperonin, mitochondrial"/>
    <property type="match status" value="1"/>
</dbReference>
<evidence type="ECO:0000256" key="2">
    <source>
        <dbReference type="ARBA" id="ARBA00018842"/>
    </source>
</evidence>
<evidence type="ECO:0000256" key="5">
    <source>
        <dbReference type="ARBA" id="ARBA00031971"/>
    </source>
</evidence>
<dbReference type="EMBL" id="WJBH02000010">
    <property type="protein sequence ID" value="KAI9551392.1"/>
    <property type="molecule type" value="Genomic_DNA"/>
</dbReference>
<evidence type="ECO:0000313" key="7">
    <source>
        <dbReference type="EMBL" id="KAI9551392.1"/>
    </source>
</evidence>
<dbReference type="Pfam" id="PF00166">
    <property type="entry name" value="Cpn10"/>
    <property type="match status" value="1"/>
</dbReference>
<protein>
    <recommendedName>
        <fullName evidence="2">10 kDa heat shock protein, mitochondrial</fullName>
    </recommendedName>
    <alternativeName>
        <fullName evidence="4">10 kDa chaperonin</fullName>
    </alternativeName>
    <alternativeName>
        <fullName evidence="5">Chaperonin 10</fullName>
    </alternativeName>
</protein>
<evidence type="ECO:0000313" key="8">
    <source>
        <dbReference type="Proteomes" id="UP000820818"/>
    </source>
</evidence>
<accession>A0AAD5KHH2</accession>
<dbReference type="GO" id="GO:0044183">
    <property type="term" value="F:protein folding chaperone"/>
    <property type="evidence" value="ECO:0007669"/>
    <property type="project" value="InterPro"/>
</dbReference>
<evidence type="ECO:0000256" key="6">
    <source>
        <dbReference type="RuleBase" id="RU003479"/>
    </source>
</evidence>
<dbReference type="NCBIfam" id="NF001533">
    <property type="entry name" value="PRK00364.2-4"/>
    <property type="match status" value="1"/>
</dbReference>
<evidence type="ECO:0000256" key="4">
    <source>
        <dbReference type="ARBA" id="ARBA00029976"/>
    </source>
</evidence>
<dbReference type="HAMAP" id="MF_00580">
    <property type="entry name" value="CH10"/>
    <property type="match status" value="1"/>
</dbReference>
<dbReference type="PRINTS" id="PR00297">
    <property type="entry name" value="CHAPERONIN10"/>
</dbReference>
<gene>
    <name evidence="7" type="ORF">GHT06_021725</name>
</gene>
<reference evidence="7 8" key="1">
    <citation type="submission" date="2022-05" db="EMBL/GenBank/DDBJ databases">
        <title>A multi-omics perspective on studying reproductive biology in Daphnia sinensis.</title>
        <authorList>
            <person name="Jia J."/>
        </authorList>
    </citation>
    <scope>NUCLEOTIDE SEQUENCE [LARGE SCALE GENOMIC DNA]</scope>
    <source>
        <strain evidence="7 8">WSL</strain>
    </source>
</reference>
<dbReference type="GO" id="GO:0005524">
    <property type="term" value="F:ATP binding"/>
    <property type="evidence" value="ECO:0007669"/>
    <property type="project" value="InterPro"/>
</dbReference>
<dbReference type="InterPro" id="IPR020818">
    <property type="entry name" value="Chaperonin_GroES"/>
</dbReference>
<keyword evidence="8" id="KW-1185">Reference proteome</keyword>
<dbReference type="GO" id="GO:0046872">
    <property type="term" value="F:metal ion binding"/>
    <property type="evidence" value="ECO:0007669"/>
    <property type="project" value="TreeGrafter"/>
</dbReference>
<dbReference type="CDD" id="cd00320">
    <property type="entry name" value="cpn10"/>
    <property type="match status" value="1"/>
</dbReference>
<dbReference type="NCBIfam" id="NF001531">
    <property type="entry name" value="PRK00364.2-2"/>
    <property type="match status" value="1"/>
</dbReference>
<comment type="caution">
    <text evidence="7">The sequence shown here is derived from an EMBL/GenBank/DDBJ whole genome shotgun (WGS) entry which is preliminary data.</text>
</comment>
<dbReference type="GO" id="GO:0005759">
    <property type="term" value="C:mitochondrial matrix"/>
    <property type="evidence" value="ECO:0007669"/>
    <property type="project" value="TreeGrafter"/>
</dbReference>
<dbReference type="Gene3D" id="2.30.33.40">
    <property type="entry name" value="GroES chaperonin"/>
    <property type="match status" value="1"/>
</dbReference>
<dbReference type="GO" id="GO:0051087">
    <property type="term" value="F:protein-folding chaperone binding"/>
    <property type="evidence" value="ECO:0007669"/>
    <property type="project" value="TreeGrafter"/>
</dbReference>
<keyword evidence="3 6" id="KW-0143">Chaperone</keyword>
<dbReference type="GO" id="GO:0051082">
    <property type="term" value="F:unfolded protein binding"/>
    <property type="evidence" value="ECO:0007669"/>
    <property type="project" value="TreeGrafter"/>
</dbReference>
<dbReference type="PANTHER" id="PTHR10772:SF0">
    <property type="entry name" value="10 KDA HEAT SHOCK PROTEIN, MITOCHONDRIAL"/>
    <property type="match status" value="1"/>
</dbReference>
<evidence type="ECO:0000256" key="1">
    <source>
        <dbReference type="ARBA" id="ARBA00006975"/>
    </source>
</evidence>
<sequence length="101" mass="11230">MANALKRFIPMFDRVLIERAEAMTKTRGGIVIPEKAQQKVLKGMVVAVGPGSRTEKGDLVPLAVKVGDHVLLPEYGGTKVEIEEKEYHLFRESDLLAKIEQ</sequence>
<proteinExistence type="inferred from homology"/>
<dbReference type="Proteomes" id="UP000820818">
    <property type="component" value="Linkage Group LG10"/>
</dbReference>
<name>A0AAD5KHH2_9CRUS</name>
<dbReference type="SMART" id="SM00883">
    <property type="entry name" value="Cpn10"/>
    <property type="match status" value="1"/>
</dbReference>
<organism evidence="7 8">
    <name type="scientific">Daphnia sinensis</name>
    <dbReference type="NCBI Taxonomy" id="1820382"/>
    <lineage>
        <taxon>Eukaryota</taxon>
        <taxon>Metazoa</taxon>
        <taxon>Ecdysozoa</taxon>
        <taxon>Arthropoda</taxon>
        <taxon>Crustacea</taxon>
        <taxon>Branchiopoda</taxon>
        <taxon>Diplostraca</taxon>
        <taxon>Cladocera</taxon>
        <taxon>Anomopoda</taxon>
        <taxon>Daphniidae</taxon>
        <taxon>Daphnia</taxon>
        <taxon>Daphnia similis group</taxon>
    </lineage>
</organism>
<dbReference type="InterPro" id="IPR037124">
    <property type="entry name" value="Chaperonin_GroES_sf"/>
</dbReference>
<evidence type="ECO:0000256" key="3">
    <source>
        <dbReference type="ARBA" id="ARBA00023186"/>
    </source>
</evidence>
<comment type="similarity">
    <text evidence="1 6">Belongs to the GroES chaperonin family.</text>
</comment>